<dbReference type="InterPro" id="IPR021457">
    <property type="entry name" value="DUF3108"/>
</dbReference>
<comment type="caution">
    <text evidence="1">The sequence shown here is derived from an EMBL/GenBank/DDBJ whole genome shotgun (WGS) entry which is preliminary data.</text>
</comment>
<evidence type="ECO:0000313" key="1">
    <source>
        <dbReference type="EMBL" id="OQW52678.1"/>
    </source>
</evidence>
<evidence type="ECO:0008006" key="3">
    <source>
        <dbReference type="Google" id="ProtNLM"/>
    </source>
</evidence>
<dbReference type="RefSeq" id="WP_376800377.1">
    <property type="nucleotide sequence ID" value="NZ_DBNB01000037.1"/>
</dbReference>
<accession>A0A1W9HZ15</accession>
<name>A0A1W9HZ15_9HYPH</name>
<reference evidence="1 2" key="1">
    <citation type="journal article" date="2017" name="Water Res.">
        <title>Comammox in drinking water systems.</title>
        <authorList>
            <person name="Wang Y."/>
            <person name="Ma L."/>
            <person name="Mao Y."/>
            <person name="Jiang X."/>
            <person name="Xia Y."/>
            <person name="Yu K."/>
            <person name="Li B."/>
            <person name="Zhang T."/>
        </authorList>
    </citation>
    <scope>NUCLEOTIDE SEQUENCE [LARGE SCALE GENOMIC DNA]</scope>
    <source>
        <strain evidence="1">SG_bin8</strain>
    </source>
</reference>
<proteinExistence type="predicted"/>
<dbReference type="EMBL" id="LWDL01000012">
    <property type="protein sequence ID" value="OQW52678.1"/>
    <property type="molecule type" value="Genomic_DNA"/>
</dbReference>
<dbReference type="STRING" id="1827387.A4S15_07615"/>
<sequence>MLRYCIGLAVFTTSFLQPDLSCPTAQAGPAVVRATFDVRLGPLQVGRGNFEAQITERYYAVGVSAKVTGVARLLAGGEGSATSRGAFLRDKLTPTLYHISNSAGSGSNEVRLLMKANHVVNETVVPPSPPASDRVPLNEAARRNVVDPLSAFVFPVAGDGPLVAPSSCDRTLNVFDGRQRYDITLSYSRILSSVHVGDYEGPMLVCKARYTPIAGHRKIVAAKEDSSEVYSDMEAWMMPINGTRAMVLYRMQIGTAAGTLSIQAAKVSIQPGDASPSDATASTE</sequence>
<dbReference type="Proteomes" id="UP000192872">
    <property type="component" value="Unassembled WGS sequence"/>
</dbReference>
<evidence type="ECO:0000313" key="2">
    <source>
        <dbReference type="Proteomes" id="UP000192872"/>
    </source>
</evidence>
<protein>
    <recommendedName>
        <fullName evidence="3">DUF3108 domain-containing protein</fullName>
    </recommendedName>
</protein>
<organism evidence="1 2">
    <name type="scientific">Candidatus Raskinella chloraquaticus</name>
    <dbReference type="NCBI Taxonomy" id="1951219"/>
    <lineage>
        <taxon>Bacteria</taxon>
        <taxon>Pseudomonadati</taxon>
        <taxon>Pseudomonadota</taxon>
        <taxon>Alphaproteobacteria</taxon>
        <taxon>Hyphomicrobiales</taxon>
        <taxon>Phreatobacteraceae</taxon>
        <taxon>Candidatus Raskinella</taxon>
    </lineage>
</organism>
<dbReference type="Pfam" id="PF11306">
    <property type="entry name" value="DUF3108"/>
    <property type="match status" value="1"/>
</dbReference>
<dbReference type="AlphaFoldDB" id="A0A1W9HZ15"/>
<gene>
    <name evidence="1" type="ORF">A4S15_07615</name>
</gene>